<proteinExistence type="inferred from homology"/>
<comment type="caution">
    <text evidence="10">The sequence shown here is derived from an EMBL/GenBank/DDBJ whole genome shotgun (WGS) entry which is preliminary data.</text>
</comment>
<dbReference type="PANTHER" id="PTHR43806:SF66">
    <property type="entry name" value="SERIN ENDOPEPTIDASE"/>
    <property type="match status" value="1"/>
</dbReference>
<dbReference type="PANTHER" id="PTHR43806">
    <property type="entry name" value="PEPTIDASE S8"/>
    <property type="match status" value="1"/>
</dbReference>
<dbReference type="InterPro" id="IPR050131">
    <property type="entry name" value="Peptidase_S8_subtilisin-like"/>
</dbReference>
<feature type="domain" description="Inhibitor I9" evidence="9">
    <location>
        <begin position="34"/>
        <end position="111"/>
    </location>
</feature>
<dbReference type="InterPro" id="IPR023828">
    <property type="entry name" value="Peptidase_S8_Ser-AS"/>
</dbReference>
<organism evidence="10 11">
    <name type="scientific">Catenaria anguillulae PL171</name>
    <dbReference type="NCBI Taxonomy" id="765915"/>
    <lineage>
        <taxon>Eukaryota</taxon>
        <taxon>Fungi</taxon>
        <taxon>Fungi incertae sedis</taxon>
        <taxon>Blastocladiomycota</taxon>
        <taxon>Blastocladiomycetes</taxon>
        <taxon>Blastocladiales</taxon>
        <taxon>Catenariaceae</taxon>
        <taxon>Catenaria</taxon>
    </lineage>
</organism>
<keyword evidence="3 5" id="KW-0378">Hydrolase</keyword>
<dbReference type="InterPro" id="IPR010259">
    <property type="entry name" value="S8pro/Inhibitor_I9"/>
</dbReference>
<evidence type="ECO:0000259" key="8">
    <source>
        <dbReference type="Pfam" id="PF00082"/>
    </source>
</evidence>
<feature type="active site" description="Charge relay system" evidence="5">
    <location>
        <position position="185"/>
    </location>
</feature>
<dbReference type="AlphaFoldDB" id="A0A1Y2HQQ9"/>
<sequence>MKFSLLSLLAIATLSITSNAAPNPSTKNAIIPNRYIITLKPDADQSQFTRALRSEVERENGRGGVDNAIDRQLSIADSFKGYTGTFSQGLIEKLKSNPRVASVEPDRIVSIKATQANPPSWGLTRVSQRTRSLPGSYTFPDLAGSGVTVYVIDSGIAANHPDFGGRAAQVWKADPSWNNLDENGHGTHVAGTIAGRTFGVAKQSRVVGLKVFDASGSGPSSGVLAALEWVVQQARANGGTTIVNMSLGGDRSESENRAIEAATRAGLLIVAAAGNETQDACNVSPASAPSALTVAASTSGDRLDWYSNFGRCVDIIAPGGNIVSATPNGGSAADSGTSMAAPHVAGAAALILASNPSLTPAQLTAEIINRSTRNAITGTLRNTPNRLLYVAPQ</sequence>
<keyword evidence="2 5" id="KW-0645">Protease</keyword>
<evidence type="ECO:0000256" key="5">
    <source>
        <dbReference type="PROSITE-ProRule" id="PRU01240"/>
    </source>
</evidence>
<evidence type="ECO:0000256" key="1">
    <source>
        <dbReference type="ARBA" id="ARBA00011073"/>
    </source>
</evidence>
<dbReference type="EMBL" id="MCFL01000019">
    <property type="protein sequence ID" value="ORZ36013.1"/>
    <property type="molecule type" value="Genomic_DNA"/>
</dbReference>
<dbReference type="SUPFAM" id="SSF52743">
    <property type="entry name" value="Subtilisin-like"/>
    <property type="match status" value="1"/>
</dbReference>
<feature type="active site" description="Charge relay system" evidence="5">
    <location>
        <position position="153"/>
    </location>
</feature>
<dbReference type="InterPro" id="IPR023827">
    <property type="entry name" value="Peptidase_S8_Asp-AS"/>
</dbReference>
<evidence type="ECO:0000256" key="7">
    <source>
        <dbReference type="SAM" id="SignalP"/>
    </source>
</evidence>
<feature type="chain" id="PRO_5013277058" evidence="7">
    <location>
        <begin position="21"/>
        <end position="393"/>
    </location>
</feature>
<keyword evidence="7" id="KW-0732">Signal</keyword>
<dbReference type="InterPro" id="IPR000209">
    <property type="entry name" value="Peptidase_S8/S53_dom"/>
</dbReference>
<dbReference type="FunFam" id="3.40.50.200:FF:000014">
    <property type="entry name" value="Proteinase K"/>
    <property type="match status" value="1"/>
</dbReference>
<dbReference type="Gene3D" id="3.30.70.80">
    <property type="entry name" value="Peptidase S8 propeptide/proteinase inhibitor I9"/>
    <property type="match status" value="1"/>
</dbReference>
<keyword evidence="11" id="KW-1185">Reference proteome</keyword>
<dbReference type="Proteomes" id="UP000193411">
    <property type="component" value="Unassembled WGS sequence"/>
</dbReference>
<protein>
    <submittedName>
        <fullName evidence="10">Alkaline serine protease</fullName>
    </submittedName>
</protein>
<dbReference type="InterPro" id="IPR037045">
    <property type="entry name" value="S8pro/Inhibitor_I9_sf"/>
</dbReference>
<dbReference type="GO" id="GO:0005615">
    <property type="term" value="C:extracellular space"/>
    <property type="evidence" value="ECO:0007669"/>
    <property type="project" value="TreeGrafter"/>
</dbReference>
<evidence type="ECO:0000313" key="10">
    <source>
        <dbReference type="EMBL" id="ORZ36013.1"/>
    </source>
</evidence>
<dbReference type="Pfam" id="PF00082">
    <property type="entry name" value="Peptidase_S8"/>
    <property type="match status" value="1"/>
</dbReference>
<feature type="domain" description="Peptidase S8/S53" evidence="8">
    <location>
        <begin position="144"/>
        <end position="379"/>
    </location>
</feature>
<dbReference type="InterPro" id="IPR015500">
    <property type="entry name" value="Peptidase_S8_subtilisin-rel"/>
</dbReference>
<dbReference type="PROSITE" id="PS51892">
    <property type="entry name" value="SUBTILASE"/>
    <property type="match status" value="1"/>
</dbReference>
<evidence type="ECO:0000313" key="11">
    <source>
        <dbReference type="Proteomes" id="UP000193411"/>
    </source>
</evidence>
<evidence type="ECO:0000259" key="9">
    <source>
        <dbReference type="Pfam" id="PF05922"/>
    </source>
</evidence>
<comment type="similarity">
    <text evidence="1 5 6">Belongs to the peptidase S8 family.</text>
</comment>
<dbReference type="InterPro" id="IPR034193">
    <property type="entry name" value="PCSK9_ProteinaseK-like"/>
</dbReference>
<evidence type="ECO:0000256" key="4">
    <source>
        <dbReference type="ARBA" id="ARBA00022825"/>
    </source>
</evidence>
<dbReference type="OrthoDB" id="206201at2759"/>
<name>A0A1Y2HQQ9_9FUNG</name>
<dbReference type="STRING" id="765915.A0A1Y2HQQ9"/>
<dbReference type="PRINTS" id="PR00723">
    <property type="entry name" value="SUBTILISIN"/>
</dbReference>
<feature type="signal peptide" evidence="7">
    <location>
        <begin position="1"/>
        <end position="20"/>
    </location>
</feature>
<reference evidence="10 11" key="1">
    <citation type="submission" date="2016-07" db="EMBL/GenBank/DDBJ databases">
        <title>Pervasive Adenine N6-methylation of Active Genes in Fungi.</title>
        <authorList>
            <consortium name="DOE Joint Genome Institute"/>
            <person name="Mondo S.J."/>
            <person name="Dannebaum R.O."/>
            <person name="Kuo R.C."/>
            <person name="Labutti K."/>
            <person name="Haridas S."/>
            <person name="Kuo A."/>
            <person name="Salamov A."/>
            <person name="Ahrendt S.R."/>
            <person name="Lipzen A."/>
            <person name="Sullivan W."/>
            <person name="Andreopoulos W.B."/>
            <person name="Clum A."/>
            <person name="Lindquist E."/>
            <person name="Daum C."/>
            <person name="Ramamoorthy G.K."/>
            <person name="Gryganskyi A."/>
            <person name="Culley D."/>
            <person name="Magnuson J.K."/>
            <person name="James T.Y."/>
            <person name="O'Malley M.A."/>
            <person name="Stajich J.E."/>
            <person name="Spatafora J.W."/>
            <person name="Visel A."/>
            <person name="Grigoriev I.V."/>
        </authorList>
    </citation>
    <scope>NUCLEOTIDE SEQUENCE [LARGE SCALE GENOMIC DNA]</scope>
    <source>
        <strain evidence="10 11">PL171</strain>
    </source>
</reference>
<dbReference type="PROSITE" id="PS00138">
    <property type="entry name" value="SUBTILASE_SER"/>
    <property type="match status" value="1"/>
</dbReference>
<dbReference type="GO" id="GO:0006508">
    <property type="term" value="P:proteolysis"/>
    <property type="evidence" value="ECO:0007669"/>
    <property type="project" value="UniProtKB-KW"/>
</dbReference>
<gene>
    <name evidence="10" type="ORF">BCR44DRAFT_47282</name>
</gene>
<keyword evidence="4 5" id="KW-0720">Serine protease</keyword>
<dbReference type="Pfam" id="PF05922">
    <property type="entry name" value="Inhibitor_I9"/>
    <property type="match status" value="1"/>
</dbReference>
<evidence type="ECO:0000256" key="2">
    <source>
        <dbReference type="ARBA" id="ARBA00022670"/>
    </source>
</evidence>
<dbReference type="GO" id="GO:0004252">
    <property type="term" value="F:serine-type endopeptidase activity"/>
    <property type="evidence" value="ECO:0007669"/>
    <property type="project" value="UniProtKB-UniRule"/>
</dbReference>
<evidence type="ECO:0000256" key="3">
    <source>
        <dbReference type="ARBA" id="ARBA00022801"/>
    </source>
</evidence>
<feature type="active site" description="Charge relay system" evidence="5">
    <location>
        <position position="338"/>
    </location>
</feature>
<dbReference type="PROSITE" id="PS00136">
    <property type="entry name" value="SUBTILASE_ASP"/>
    <property type="match status" value="1"/>
</dbReference>
<dbReference type="InterPro" id="IPR022398">
    <property type="entry name" value="Peptidase_S8_His-AS"/>
</dbReference>
<dbReference type="Gene3D" id="3.40.50.200">
    <property type="entry name" value="Peptidase S8/S53 domain"/>
    <property type="match status" value="1"/>
</dbReference>
<dbReference type="InterPro" id="IPR036852">
    <property type="entry name" value="Peptidase_S8/S53_dom_sf"/>
</dbReference>
<dbReference type="PROSITE" id="PS00137">
    <property type="entry name" value="SUBTILASE_HIS"/>
    <property type="match status" value="1"/>
</dbReference>
<dbReference type="CDD" id="cd04077">
    <property type="entry name" value="Peptidases_S8_PCSK9_ProteinaseK_like"/>
    <property type="match status" value="1"/>
</dbReference>
<evidence type="ECO:0000256" key="6">
    <source>
        <dbReference type="RuleBase" id="RU003355"/>
    </source>
</evidence>
<accession>A0A1Y2HQQ9</accession>